<dbReference type="SUPFAM" id="SSF49265">
    <property type="entry name" value="Fibronectin type III"/>
    <property type="match status" value="1"/>
</dbReference>
<evidence type="ECO:0000259" key="11">
    <source>
        <dbReference type="PROSITE" id="PS51173"/>
    </source>
</evidence>
<dbReference type="InterPro" id="IPR008965">
    <property type="entry name" value="CBM2/CBM3_carb-bd_dom_sf"/>
</dbReference>
<dbReference type="PANTHER" id="PTHR34142:SF1">
    <property type="entry name" value="GLYCOSIDE HYDROLASE FAMILY 5 DOMAIN-CONTAINING PROTEIN"/>
    <property type="match status" value="1"/>
</dbReference>
<sequence>MRRTTSAGAVVLALLASLLVLVQPASAAVGLHVSGTRILEANGSNFIMRGVSHPHVWFQNQTQSFADIKSFGTNTVRVVLGSGQRWGPSTDVANVISLCKQNRLICVLEVHDTTGYGEDSAAATLDQAATYWISQANALRGQESYIVINIGNEPFGNNEQVNATWATATSNAIGRLRAAGLDHMIMVDAPAWGQDWQNIMRNNATTVFNSDPDRNTVFSIHMYAVYSTADSIITYLDAFRTAGLALVIGEFGDVFPGGDPDEDTMMSQAQSRGIGYIGWSWSGNSDGALDMTLNFNPANLTAWGQRILNGTNGIRQTSREATVYGGGGGNDTQAPTTPGTPTTSGVTSSGVTLSWAASTDNVGVTGYEIYRATGASGGTFALVGTSTGTTFTNTGLSAATTYRYNVRARDAVPNYSASSGTVSVTTQSGGGGGTGACRVNYSGSNWGGGNGFTGSVTITNTGTAAVNGWTLAFAFPAGQRISLPGWGATWAQASGSANVTATNLEYNGNLAPGAGTSIGFNGTFSGTNTAPTSFTLNGSACTTG</sequence>
<feature type="chain" id="PRO_5020433472" description="Endoglucanase" evidence="9">
    <location>
        <begin position="28"/>
        <end position="544"/>
    </location>
</feature>
<feature type="region of interest" description="Disordered" evidence="8">
    <location>
        <begin position="320"/>
        <end position="349"/>
    </location>
</feature>
<dbReference type="InterPro" id="IPR003961">
    <property type="entry name" value="FN3_dom"/>
</dbReference>
<dbReference type="PROSITE" id="PS51173">
    <property type="entry name" value="CBM2"/>
    <property type="match status" value="1"/>
</dbReference>
<keyword evidence="4 7" id="KW-0119">Carbohydrate metabolism</keyword>
<evidence type="ECO:0000256" key="4">
    <source>
        <dbReference type="ARBA" id="ARBA00023277"/>
    </source>
</evidence>
<dbReference type="Proteomes" id="UP000294927">
    <property type="component" value="Unassembled WGS sequence"/>
</dbReference>
<dbReference type="SMART" id="SM00637">
    <property type="entry name" value="CBD_II"/>
    <property type="match status" value="1"/>
</dbReference>
<keyword evidence="3 7" id="KW-0136">Cellulose degradation</keyword>
<name>A0A4R7W5C7_9PSEU</name>
<dbReference type="EC" id="3.2.1.4" evidence="7"/>
<dbReference type="InterPro" id="IPR001919">
    <property type="entry name" value="CBD2"/>
</dbReference>
<evidence type="ECO:0000256" key="1">
    <source>
        <dbReference type="ARBA" id="ARBA00000966"/>
    </source>
</evidence>
<feature type="compositionally biased region" description="Low complexity" evidence="8">
    <location>
        <begin position="335"/>
        <end position="349"/>
    </location>
</feature>
<dbReference type="SUPFAM" id="SSF51445">
    <property type="entry name" value="(Trans)glycosidases"/>
    <property type="match status" value="1"/>
</dbReference>
<dbReference type="SUPFAM" id="SSF49384">
    <property type="entry name" value="Carbohydrate-binding domain"/>
    <property type="match status" value="1"/>
</dbReference>
<protein>
    <recommendedName>
        <fullName evidence="7">Endoglucanase</fullName>
        <ecNumber evidence="7">3.2.1.4</ecNumber>
    </recommendedName>
</protein>
<keyword evidence="9" id="KW-0732">Signal</keyword>
<keyword evidence="13" id="KW-1185">Reference proteome</keyword>
<dbReference type="GO" id="GO:0030245">
    <property type="term" value="P:cellulose catabolic process"/>
    <property type="evidence" value="ECO:0007669"/>
    <property type="project" value="UniProtKB-KW"/>
</dbReference>
<dbReference type="Pfam" id="PF00150">
    <property type="entry name" value="Cellulase"/>
    <property type="match status" value="1"/>
</dbReference>
<evidence type="ECO:0000256" key="6">
    <source>
        <dbReference type="ARBA" id="ARBA00023326"/>
    </source>
</evidence>
<dbReference type="PROSITE" id="PS50853">
    <property type="entry name" value="FN3"/>
    <property type="match status" value="1"/>
</dbReference>
<dbReference type="Pfam" id="PF00041">
    <property type="entry name" value="fn3"/>
    <property type="match status" value="1"/>
</dbReference>
<dbReference type="CDD" id="cd00063">
    <property type="entry name" value="FN3"/>
    <property type="match status" value="1"/>
</dbReference>
<keyword evidence="2 7" id="KW-0378">Hydrolase</keyword>
<dbReference type="InterPro" id="IPR012291">
    <property type="entry name" value="CBM2_carb-bd_dom_sf"/>
</dbReference>
<dbReference type="GO" id="GO:0030247">
    <property type="term" value="F:polysaccharide binding"/>
    <property type="evidence" value="ECO:0007669"/>
    <property type="project" value="UniProtKB-UniRule"/>
</dbReference>
<dbReference type="InterPro" id="IPR013783">
    <property type="entry name" value="Ig-like_fold"/>
</dbReference>
<dbReference type="Gene3D" id="2.60.40.290">
    <property type="match status" value="1"/>
</dbReference>
<evidence type="ECO:0000256" key="3">
    <source>
        <dbReference type="ARBA" id="ARBA00023001"/>
    </source>
</evidence>
<evidence type="ECO:0000256" key="2">
    <source>
        <dbReference type="ARBA" id="ARBA00022801"/>
    </source>
</evidence>
<evidence type="ECO:0000256" key="8">
    <source>
        <dbReference type="SAM" id="MobiDB-lite"/>
    </source>
</evidence>
<organism evidence="12 13">
    <name type="scientific">Actinophytocola oryzae</name>
    <dbReference type="NCBI Taxonomy" id="502181"/>
    <lineage>
        <taxon>Bacteria</taxon>
        <taxon>Bacillati</taxon>
        <taxon>Actinomycetota</taxon>
        <taxon>Actinomycetes</taxon>
        <taxon>Pseudonocardiales</taxon>
        <taxon>Pseudonocardiaceae</taxon>
    </lineage>
</organism>
<proteinExistence type="inferred from homology"/>
<evidence type="ECO:0000256" key="9">
    <source>
        <dbReference type="SAM" id="SignalP"/>
    </source>
</evidence>
<dbReference type="Gene3D" id="2.60.40.10">
    <property type="entry name" value="Immunoglobulins"/>
    <property type="match status" value="1"/>
</dbReference>
<dbReference type="InterPro" id="IPR017853">
    <property type="entry name" value="GH"/>
</dbReference>
<dbReference type="Gene3D" id="3.20.20.80">
    <property type="entry name" value="Glycosidases"/>
    <property type="match status" value="1"/>
</dbReference>
<dbReference type="GO" id="GO:0008810">
    <property type="term" value="F:cellulase activity"/>
    <property type="evidence" value="ECO:0007669"/>
    <property type="project" value="UniProtKB-EC"/>
</dbReference>
<evidence type="ECO:0000259" key="10">
    <source>
        <dbReference type="PROSITE" id="PS50853"/>
    </source>
</evidence>
<dbReference type="InterPro" id="IPR036116">
    <property type="entry name" value="FN3_sf"/>
</dbReference>
<feature type="domain" description="CBM2" evidence="11">
    <location>
        <begin position="430"/>
        <end position="544"/>
    </location>
</feature>
<dbReference type="Pfam" id="PF00553">
    <property type="entry name" value="CBM_2"/>
    <property type="match status" value="1"/>
</dbReference>
<gene>
    <name evidence="12" type="ORF">CLV71_101697</name>
</gene>
<comment type="catalytic activity">
    <reaction evidence="1 7">
        <text>Endohydrolysis of (1-&gt;4)-beta-D-glucosidic linkages in cellulose, lichenin and cereal beta-D-glucans.</text>
        <dbReference type="EC" id="3.2.1.4"/>
    </reaction>
</comment>
<dbReference type="InterPro" id="IPR001547">
    <property type="entry name" value="Glyco_hydro_5"/>
</dbReference>
<evidence type="ECO:0000256" key="7">
    <source>
        <dbReference type="RuleBase" id="RU361153"/>
    </source>
</evidence>
<evidence type="ECO:0000313" key="13">
    <source>
        <dbReference type="Proteomes" id="UP000294927"/>
    </source>
</evidence>
<dbReference type="SMART" id="SM00060">
    <property type="entry name" value="FN3"/>
    <property type="match status" value="1"/>
</dbReference>
<dbReference type="PANTHER" id="PTHR34142">
    <property type="entry name" value="ENDO-BETA-1,4-GLUCANASE A"/>
    <property type="match status" value="1"/>
</dbReference>
<evidence type="ECO:0000313" key="12">
    <source>
        <dbReference type="EMBL" id="TDV57824.1"/>
    </source>
</evidence>
<feature type="signal peptide" evidence="9">
    <location>
        <begin position="1"/>
        <end position="27"/>
    </location>
</feature>
<reference evidence="12 13" key="1">
    <citation type="submission" date="2019-03" db="EMBL/GenBank/DDBJ databases">
        <title>Genomic Encyclopedia of Archaeal and Bacterial Type Strains, Phase II (KMG-II): from individual species to whole genera.</title>
        <authorList>
            <person name="Goeker M."/>
        </authorList>
    </citation>
    <scope>NUCLEOTIDE SEQUENCE [LARGE SCALE GENOMIC DNA]</scope>
    <source>
        <strain evidence="12 13">DSM 45499</strain>
    </source>
</reference>
<comment type="similarity">
    <text evidence="7">Belongs to the glycosyl hydrolase 5 (cellulase A) family.</text>
</comment>
<comment type="caution">
    <text evidence="12">The sequence shown here is derived from an EMBL/GenBank/DDBJ whole genome shotgun (WGS) entry which is preliminary data.</text>
</comment>
<dbReference type="AlphaFoldDB" id="A0A4R7W5C7"/>
<keyword evidence="6 7" id="KW-0624">Polysaccharide degradation</keyword>
<evidence type="ECO:0000256" key="5">
    <source>
        <dbReference type="ARBA" id="ARBA00023295"/>
    </source>
</evidence>
<dbReference type="OrthoDB" id="9801198at2"/>
<keyword evidence="5 7" id="KW-0326">Glycosidase</keyword>
<dbReference type="EMBL" id="SOCP01000001">
    <property type="protein sequence ID" value="TDV57824.1"/>
    <property type="molecule type" value="Genomic_DNA"/>
</dbReference>
<accession>A0A4R7W5C7</accession>
<dbReference type="RefSeq" id="WP_133901043.1">
    <property type="nucleotide sequence ID" value="NZ_SOCP01000001.1"/>
</dbReference>
<feature type="domain" description="Fibronectin type-III" evidence="10">
    <location>
        <begin position="337"/>
        <end position="429"/>
    </location>
</feature>